<dbReference type="Proteomes" id="UP001163739">
    <property type="component" value="Chromosome"/>
</dbReference>
<keyword evidence="7 8" id="KW-0472">Membrane</keyword>
<protein>
    <recommendedName>
        <fullName evidence="8">Probable membrane transporter protein</fullName>
    </recommendedName>
</protein>
<evidence type="ECO:0000256" key="3">
    <source>
        <dbReference type="ARBA" id="ARBA00022448"/>
    </source>
</evidence>
<dbReference type="Pfam" id="PF01925">
    <property type="entry name" value="TauE"/>
    <property type="match status" value="1"/>
</dbReference>
<keyword evidence="4 8" id="KW-1003">Cell membrane</keyword>
<dbReference type="InterPro" id="IPR002781">
    <property type="entry name" value="TM_pro_TauE-like"/>
</dbReference>
<feature type="transmembrane region" description="Helical" evidence="8">
    <location>
        <begin position="71"/>
        <end position="92"/>
    </location>
</feature>
<feature type="transmembrane region" description="Helical" evidence="8">
    <location>
        <begin position="240"/>
        <end position="258"/>
    </location>
</feature>
<evidence type="ECO:0000256" key="1">
    <source>
        <dbReference type="ARBA" id="ARBA00004651"/>
    </source>
</evidence>
<keyword evidence="5 8" id="KW-0812">Transmembrane</keyword>
<feature type="transmembrane region" description="Helical" evidence="8">
    <location>
        <begin position="136"/>
        <end position="156"/>
    </location>
</feature>
<accession>A0ABY6N202</accession>
<evidence type="ECO:0000256" key="6">
    <source>
        <dbReference type="ARBA" id="ARBA00022989"/>
    </source>
</evidence>
<keyword evidence="10" id="KW-1185">Reference proteome</keyword>
<dbReference type="InterPro" id="IPR052017">
    <property type="entry name" value="TSUP"/>
</dbReference>
<dbReference type="PANTHER" id="PTHR30269">
    <property type="entry name" value="TRANSMEMBRANE PROTEIN YFCA"/>
    <property type="match status" value="1"/>
</dbReference>
<feature type="transmembrane region" description="Helical" evidence="8">
    <location>
        <begin position="29"/>
        <end position="51"/>
    </location>
</feature>
<evidence type="ECO:0000256" key="7">
    <source>
        <dbReference type="ARBA" id="ARBA00023136"/>
    </source>
</evidence>
<name>A0ABY6N202_9ALTE</name>
<comment type="similarity">
    <text evidence="2 8">Belongs to the 4-toluene sulfonate uptake permease (TSUP) (TC 2.A.102) family.</text>
</comment>
<evidence type="ECO:0000313" key="9">
    <source>
        <dbReference type="EMBL" id="UZE96022.1"/>
    </source>
</evidence>
<keyword evidence="6 8" id="KW-1133">Transmembrane helix</keyword>
<dbReference type="PANTHER" id="PTHR30269:SF0">
    <property type="entry name" value="MEMBRANE TRANSPORTER PROTEIN YFCA-RELATED"/>
    <property type="match status" value="1"/>
</dbReference>
<feature type="transmembrane region" description="Helical" evidence="8">
    <location>
        <begin position="98"/>
        <end position="116"/>
    </location>
</feature>
<organism evidence="9 10">
    <name type="scientific">Alkalimarinus alittae</name>
    <dbReference type="NCBI Taxonomy" id="2961619"/>
    <lineage>
        <taxon>Bacteria</taxon>
        <taxon>Pseudomonadati</taxon>
        <taxon>Pseudomonadota</taxon>
        <taxon>Gammaproteobacteria</taxon>
        <taxon>Alteromonadales</taxon>
        <taxon>Alteromonadaceae</taxon>
        <taxon>Alkalimarinus</taxon>
    </lineage>
</organism>
<proteinExistence type="inferred from homology"/>
<keyword evidence="3" id="KW-0813">Transport</keyword>
<gene>
    <name evidence="9" type="ORF">NKI27_18555</name>
</gene>
<feature type="transmembrane region" description="Helical" evidence="8">
    <location>
        <begin position="210"/>
        <end position="228"/>
    </location>
</feature>
<sequence length="259" mass="27470">MIEWIVVVLAGFLGGMLNAVAGGGSFLTLPALIFVGVPPIAANTTGTAALLPGYIASAWRFRHDIEYPRGLSLLTVSVVALLGGSVGAAMLLLTTNEVFSALIPWLILLSTAAFIIGPKLMSLKKNTTGSRSERHYCRYIQAINITALLVICIYGGYFNGGLGIILLAAFGLMGQVNMYGMNGLKSIVSALLTVIAVIVYAFGGTLQLEYLLVLGVSSVVGGYVGAAFTYRLSQQRLRSIIVFIGVVMCVVFFLRAHID</sequence>
<comment type="subcellular location">
    <subcellularLocation>
        <location evidence="1 8">Cell membrane</location>
        <topology evidence="1 8">Multi-pass membrane protein</topology>
    </subcellularLocation>
</comment>
<feature type="transmembrane region" description="Helical" evidence="8">
    <location>
        <begin position="162"/>
        <end position="180"/>
    </location>
</feature>
<feature type="transmembrane region" description="Helical" evidence="8">
    <location>
        <begin position="187"/>
        <end position="204"/>
    </location>
</feature>
<reference evidence="9" key="1">
    <citation type="submission" date="2022-06" db="EMBL/GenBank/DDBJ databases">
        <title>Alkalimarinus sp. nov., isolated from gut of a Alitta virens.</title>
        <authorList>
            <person name="Yang A.I."/>
            <person name="Shin N.-R."/>
        </authorList>
    </citation>
    <scope>NUCLEOTIDE SEQUENCE</scope>
    <source>
        <strain evidence="9">A2M4</strain>
    </source>
</reference>
<evidence type="ECO:0000256" key="5">
    <source>
        <dbReference type="ARBA" id="ARBA00022692"/>
    </source>
</evidence>
<evidence type="ECO:0000256" key="8">
    <source>
        <dbReference type="RuleBase" id="RU363041"/>
    </source>
</evidence>
<dbReference type="EMBL" id="CP100390">
    <property type="protein sequence ID" value="UZE96022.1"/>
    <property type="molecule type" value="Genomic_DNA"/>
</dbReference>
<evidence type="ECO:0000313" key="10">
    <source>
        <dbReference type="Proteomes" id="UP001163739"/>
    </source>
</evidence>
<evidence type="ECO:0000256" key="2">
    <source>
        <dbReference type="ARBA" id="ARBA00009142"/>
    </source>
</evidence>
<evidence type="ECO:0000256" key="4">
    <source>
        <dbReference type="ARBA" id="ARBA00022475"/>
    </source>
</evidence>